<gene>
    <name evidence="1" type="ORF">TSUD_274820</name>
</gene>
<protein>
    <submittedName>
        <fullName evidence="1">Uncharacterized protein</fullName>
    </submittedName>
</protein>
<dbReference type="OrthoDB" id="1436406at2759"/>
<sequence>MLDNIIIGRDKIAANLSRFNRSDGNTRRSIQHMKNKPCFDSISGQNQNNHERSAEENTYAQAVRLGGTSRQGGGQRRVTVSYEAEKDDMSRLKKAFTGVVVNLDMTYNIQNAFHAHGYFGVKVTPLGLNLTLLEGQEEVEVQALVDDAKEWMDQWFSEIRP</sequence>
<reference evidence="2" key="1">
    <citation type="journal article" date="2017" name="Front. Plant Sci.">
        <title>Climate Clever Clovers: New Paradigm to Reduce the Environmental Footprint of Ruminants by Breeding Low Methanogenic Forages Utilizing Haplotype Variation.</title>
        <authorList>
            <person name="Kaur P."/>
            <person name="Appels R."/>
            <person name="Bayer P.E."/>
            <person name="Keeble-Gagnere G."/>
            <person name="Wang J."/>
            <person name="Hirakawa H."/>
            <person name="Shirasawa K."/>
            <person name="Vercoe P."/>
            <person name="Stefanova K."/>
            <person name="Durmic Z."/>
            <person name="Nichols P."/>
            <person name="Revell C."/>
            <person name="Isobe S.N."/>
            <person name="Edwards D."/>
            <person name="Erskine W."/>
        </authorList>
    </citation>
    <scope>NUCLEOTIDE SEQUENCE [LARGE SCALE GENOMIC DNA]</scope>
    <source>
        <strain evidence="2">cv. Daliak</strain>
    </source>
</reference>
<organism evidence="1 2">
    <name type="scientific">Trifolium subterraneum</name>
    <name type="common">Subterranean clover</name>
    <dbReference type="NCBI Taxonomy" id="3900"/>
    <lineage>
        <taxon>Eukaryota</taxon>
        <taxon>Viridiplantae</taxon>
        <taxon>Streptophyta</taxon>
        <taxon>Embryophyta</taxon>
        <taxon>Tracheophyta</taxon>
        <taxon>Spermatophyta</taxon>
        <taxon>Magnoliopsida</taxon>
        <taxon>eudicotyledons</taxon>
        <taxon>Gunneridae</taxon>
        <taxon>Pentapetalae</taxon>
        <taxon>rosids</taxon>
        <taxon>fabids</taxon>
        <taxon>Fabales</taxon>
        <taxon>Fabaceae</taxon>
        <taxon>Papilionoideae</taxon>
        <taxon>50 kb inversion clade</taxon>
        <taxon>NPAAA clade</taxon>
        <taxon>Hologalegina</taxon>
        <taxon>IRL clade</taxon>
        <taxon>Trifolieae</taxon>
        <taxon>Trifolium</taxon>
    </lineage>
</organism>
<evidence type="ECO:0000313" key="2">
    <source>
        <dbReference type="Proteomes" id="UP000242715"/>
    </source>
</evidence>
<keyword evidence="2" id="KW-1185">Reference proteome</keyword>
<proteinExistence type="predicted"/>
<name>A0A2Z6NFY9_TRISU</name>
<dbReference type="EMBL" id="DF973583">
    <property type="protein sequence ID" value="GAU35280.1"/>
    <property type="molecule type" value="Genomic_DNA"/>
</dbReference>
<evidence type="ECO:0000313" key="1">
    <source>
        <dbReference type="EMBL" id="GAU35280.1"/>
    </source>
</evidence>
<dbReference type="Proteomes" id="UP000242715">
    <property type="component" value="Unassembled WGS sequence"/>
</dbReference>
<dbReference type="AlphaFoldDB" id="A0A2Z6NFY9"/>
<accession>A0A2Z6NFY9</accession>